<evidence type="ECO:0000313" key="11">
    <source>
        <dbReference type="Proteomes" id="UP000230750"/>
    </source>
</evidence>
<dbReference type="EMBL" id="MRZV01000683">
    <property type="protein sequence ID" value="PIK45830.1"/>
    <property type="molecule type" value="Genomic_DNA"/>
</dbReference>
<proteinExistence type="inferred from homology"/>
<organism evidence="10 11">
    <name type="scientific">Stichopus japonicus</name>
    <name type="common">Sea cucumber</name>
    <dbReference type="NCBI Taxonomy" id="307972"/>
    <lineage>
        <taxon>Eukaryota</taxon>
        <taxon>Metazoa</taxon>
        <taxon>Echinodermata</taxon>
        <taxon>Eleutherozoa</taxon>
        <taxon>Echinozoa</taxon>
        <taxon>Holothuroidea</taxon>
        <taxon>Aspidochirotacea</taxon>
        <taxon>Aspidochirotida</taxon>
        <taxon>Stichopodidae</taxon>
        <taxon>Apostichopus</taxon>
    </lineage>
</organism>
<dbReference type="GO" id="GO:0000139">
    <property type="term" value="C:Golgi membrane"/>
    <property type="evidence" value="ECO:0007669"/>
    <property type="project" value="UniProtKB-SubCell"/>
</dbReference>
<dbReference type="Gene3D" id="3.40.50.300">
    <property type="entry name" value="P-loop containing nucleotide triphosphate hydrolases"/>
    <property type="match status" value="1"/>
</dbReference>
<evidence type="ECO:0000256" key="5">
    <source>
        <dbReference type="ARBA" id="ARBA00022968"/>
    </source>
</evidence>
<dbReference type="PANTHER" id="PTHR14647:SF85">
    <property type="entry name" value="GALACTOSYLCERAMIDE SULFOTRANSFERASE-LIKE"/>
    <property type="match status" value="1"/>
</dbReference>
<keyword evidence="8" id="KW-0472">Membrane</keyword>
<evidence type="ECO:0000313" key="10">
    <source>
        <dbReference type="EMBL" id="PIK45830.1"/>
    </source>
</evidence>
<dbReference type="OrthoDB" id="514299at2759"/>
<accession>A0A2G8KCW2</accession>
<dbReference type="Pfam" id="PF06990">
    <property type="entry name" value="Gal-3-0_sulfotr"/>
    <property type="match status" value="1"/>
</dbReference>
<comment type="similarity">
    <text evidence="2">Belongs to the galactose-3-O-sulfotransferase family.</text>
</comment>
<dbReference type="GO" id="GO:0009247">
    <property type="term" value="P:glycolipid biosynthetic process"/>
    <property type="evidence" value="ECO:0007669"/>
    <property type="project" value="InterPro"/>
</dbReference>
<reference evidence="10 11" key="1">
    <citation type="journal article" date="2017" name="PLoS Biol.">
        <title>The sea cucumber genome provides insights into morphological evolution and visceral regeneration.</title>
        <authorList>
            <person name="Zhang X."/>
            <person name="Sun L."/>
            <person name="Yuan J."/>
            <person name="Sun Y."/>
            <person name="Gao Y."/>
            <person name="Zhang L."/>
            <person name="Li S."/>
            <person name="Dai H."/>
            <person name="Hamel J.F."/>
            <person name="Liu C."/>
            <person name="Yu Y."/>
            <person name="Liu S."/>
            <person name="Lin W."/>
            <person name="Guo K."/>
            <person name="Jin S."/>
            <person name="Xu P."/>
            <person name="Storey K.B."/>
            <person name="Huan P."/>
            <person name="Zhang T."/>
            <person name="Zhou Y."/>
            <person name="Zhang J."/>
            <person name="Lin C."/>
            <person name="Li X."/>
            <person name="Xing L."/>
            <person name="Huo D."/>
            <person name="Sun M."/>
            <person name="Wang L."/>
            <person name="Mercier A."/>
            <person name="Li F."/>
            <person name="Yang H."/>
            <person name="Xiang J."/>
        </authorList>
    </citation>
    <scope>NUCLEOTIDE SEQUENCE [LARGE SCALE GENOMIC DNA]</scope>
    <source>
        <strain evidence="10">Shaxun</strain>
        <tissue evidence="10">Muscle</tissue>
    </source>
</reference>
<dbReference type="AlphaFoldDB" id="A0A2G8KCW2"/>
<keyword evidence="5" id="KW-0735">Signal-anchor</keyword>
<evidence type="ECO:0000256" key="7">
    <source>
        <dbReference type="ARBA" id="ARBA00023034"/>
    </source>
</evidence>
<dbReference type="PANTHER" id="PTHR14647">
    <property type="entry name" value="GALACTOSE-3-O-SULFOTRANSFERASE"/>
    <property type="match status" value="1"/>
</dbReference>
<dbReference type="GO" id="GO:0001733">
    <property type="term" value="F:galactosylceramide sulfotransferase activity"/>
    <property type="evidence" value="ECO:0007669"/>
    <property type="project" value="InterPro"/>
</dbReference>
<evidence type="ECO:0000256" key="2">
    <source>
        <dbReference type="ARBA" id="ARBA00008124"/>
    </source>
</evidence>
<dbReference type="InterPro" id="IPR009729">
    <property type="entry name" value="Gal-3-0_sulfotransfrase"/>
</dbReference>
<protein>
    <submittedName>
        <fullName evidence="10">Putative galactosylceramide sulfotransferase isoform X2</fullName>
    </submittedName>
</protein>
<evidence type="ECO:0000256" key="9">
    <source>
        <dbReference type="ARBA" id="ARBA00023180"/>
    </source>
</evidence>
<evidence type="ECO:0000256" key="6">
    <source>
        <dbReference type="ARBA" id="ARBA00022989"/>
    </source>
</evidence>
<gene>
    <name evidence="10" type="ORF">BSL78_17306</name>
</gene>
<evidence type="ECO:0000256" key="3">
    <source>
        <dbReference type="ARBA" id="ARBA00022679"/>
    </source>
</evidence>
<keyword evidence="7" id="KW-0333">Golgi apparatus</keyword>
<sequence length="359" mass="42050">MCLRDPFYFCINFRIRYNSNGEQQSTLNSAIVFHNADRQLNSIAFVKTFKTGSSTLAGILARYGYERNLSFALPKEAMFLSFEPFNRKTSKLLSLPKPPGFHILNSHAIFNKSGFQEIMRPETKYITILRNPLKNFYSFIVYFNALTTFNFTGDIFSPDFPMQSFLDVVGTKRHFRSGLLHNGQMFSLGFDTYTQSNNAYAVANKIRELDLELDLVLINEYFDESLIILKKMMCWQFEDILYVSQKISKKKYNFPEEHATLLKNWTAADNALYYHFNHTLWKKIEAYGATFKNDLTHFKLLNQNVNNICFREVISTNGDYPLPNLSVQNDNWTQFCIDIKRESYPYTILIRNNFLRNIK</sequence>
<dbReference type="STRING" id="307972.A0A2G8KCW2"/>
<comment type="subcellular location">
    <subcellularLocation>
        <location evidence="1">Golgi apparatus membrane</location>
        <topology evidence="1">Single-pass type II membrane protein</topology>
    </subcellularLocation>
</comment>
<keyword evidence="3 10" id="KW-0808">Transferase</keyword>
<comment type="caution">
    <text evidence="10">The sequence shown here is derived from an EMBL/GenBank/DDBJ whole genome shotgun (WGS) entry which is preliminary data.</text>
</comment>
<dbReference type="Proteomes" id="UP000230750">
    <property type="component" value="Unassembled WGS sequence"/>
</dbReference>
<dbReference type="SUPFAM" id="SSF52540">
    <property type="entry name" value="P-loop containing nucleoside triphosphate hydrolases"/>
    <property type="match status" value="1"/>
</dbReference>
<keyword evidence="6" id="KW-1133">Transmembrane helix</keyword>
<evidence type="ECO:0000256" key="4">
    <source>
        <dbReference type="ARBA" id="ARBA00022692"/>
    </source>
</evidence>
<keyword evidence="9" id="KW-0325">Glycoprotein</keyword>
<keyword evidence="4" id="KW-0812">Transmembrane</keyword>
<evidence type="ECO:0000256" key="1">
    <source>
        <dbReference type="ARBA" id="ARBA00004323"/>
    </source>
</evidence>
<dbReference type="InterPro" id="IPR027417">
    <property type="entry name" value="P-loop_NTPase"/>
</dbReference>
<name>A0A2G8KCW2_STIJA</name>
<keyword evidence="11" id="KW-1185">Reference proteome</keyword>
<evidence type="ECO:0000256" key="8">
    <source>
        <dbReference type="ARBA" id="ARBA00023136"/>
    </source>
</evidence>